<keyword evidence="5" id="KW-0175">Coiled coil</keyword>
<dbReference type="PANTHER" id="PTHR20544:SF0">
    <property type="entry name" value="NUCLEOPROTEIN TPR_MLP1 DOMAIN-CONTAINING PROTEIN"/>
    <property type="match status" value="1"/>
</dbReference>
<feature type="compositionally biased region" description="Low complexity" evidence="6">
    <location>
        <begin position="360"/>
        <end position="381"/>
    </location>
</feature>
<feature type="region of interest" description="Disordered" evidence="6">
    <location>
        <begin position="320"/>
        <end position="449"/>
    </location>
</feature>
<accession>A0ABR2LBQ9</accession>
<evidence type="ECO:0000256" key="2">
    <source>
        <dbReference type="ARBA" id="ARBA00022490"/>
    </source>
</evidence>
<protein>
    <submittedName>
        <fullName evidence="7">Uncharacterized protein</fullName>
    </submittedName>
</protein>
<feature type="compositionally biased region" description="Low complexity" evidence="6">
    <location>
        <begin position="175"/>
        <end position="191"/>
    </location>
</feature>
<feature type="compositionally biased region" description="Basic residues" evidence="6">
    <location>
        <begin position="430"/>
        <end position="443"/>
    </location>
</feature>
<sequence length="917" mass="105593">MRGKSIRGNSAHFLALRKRLDLMGYVDLPLGLDTAPLAQQLLEDLVTTTEALRENEDELNKTKEKLEISETQIEPLQAENSRLTRENVQLHQQLILSSEESQRLENQHSAAAFELQNENRRLKLLNQKASEHVKELQKERDQIKEKLQQSIAAPSMMKVPEMIESDPRKMRTRTRSGSTSRGTSVVSSESSFTAPNISFDPNLFNTELDNLRKERDQARKDAETAITRMNELESVVKIRDDEINRLGSELQRETGRDGFLVSLRHKYDQQQEEIDKLRAQVRVVNPTSTTGRKPRRLILTPARTTVSIEDSVFIETSKTPSMISSAKDDTTDFTDTAVSSDVEDLPMPRAPIRPEPLPEQQQQPQQTPQDQQPQQQQQQQQSKPNQINVSDSEENNDDNNEEEDDDSDDGKKKGVSQVQFHEDTMTTINVRHHGSSKSSKSRVKIQQQQQQQQFLQQQQQQLINQSNINELTRQKDELQYKLERLERKNQKVLQSKEREINNLRSKIDLLVKQLSEKDQTISSMAADFAYINDNISAVMSEKDQMISDFRNKACEPSEIIYDTEEVDKLQFQLDEMKVEYERQIEAKDKQISQLQGLAQTLTTVPSIPGSSDCQECLRLKKRIEELEKLQTSTADAKREDIENNENDSEKLRARIAQLETLIRASQEEEKESAKLDEQLQIAKNQLTERDAQMEKIRTAAAKQQNEMKELQKKLVESEEKMKNLPDVEARYRTIIDQLKSEHVAINNEIRQKRGEIKSLNDKMVEAQRIIREKQNQLQTAREEAANAREEAAFHRAKSEEITKKAQEKSCNVVKDANAAVQHLQRQLQDKTKEAEVYQKLLSDARRQIAPMKETVIPQLKSQILKLKQEKDEILRKVKRISQLAIYVDANMTQSPDATAFSAAVHQLQDELRPYAQI</sequence>
<keyword evidence="3" id="KW-0206">Cytoskeleton</keyword>
<feature type="coiled-coil region" evidence="5">
    <location>
        <begin position="566"/>
        <end position="883"/>
    </location>
</feature>
<comment type="subcellular location">
    <subcellularLocation>
        <location evidence="1">Cytoplasm</location>
        <location evidence="1">Cytoskeleton</location>
        <location evidence="1">Microtubule organizing center</location>
        <location evidence="1">Centrosome</location>
        <location evidence="1">Centriole</location>
    </subcellularLocation>
</comment>
<proteinExistence type="inferred from homology"/>
<dbReference type="PANTHER" id="PTHR20544">
    <property type="entry name" value="CENTROSOMAL PROTEIN CEP135"/>
    <property type="match status" value="1"/>
</dbReference>
<evidence type="ECO:0000313" key="7">
    <source>
        <dbReference type="EMBL" id="KAK8900257.1"/>
    </source>
</evidence>
<evidence type="ECO:0000256" key="3">
    <source>
        <dbReference type="ARBA" id="ARBA00023212"/>
    </source>
</evidence>
<dbReference type="EMBL" id="JAPFFF010000001">
    <property type="protein sequence ID" value="KAK8900257.1"/>
    <property type="molecule type" value="Genomic_DNA"/>
</dbReference>
<dbReference type="Proteomes" id="UP001470230">
    <property type="component" value="Unassembled WGS sequence"/>
</dbReference>
<keyword evidence="2" id="KW-0963">Cytoplasm</keyword>
<evidence type="ECO:0000256" key="4">
    <source>
        <dbReference type="ARBA" id="ARBA00038123"/>
    </source>
</evidence>
<keyword evidence="8" id="KW-1185">Reference proteome</keyword>
<feature type="coiled-coil region" evidence="5">
    <location>
        <begin position="208"/>
        <end position="235"/>
    </location>
</feature>
<evidence type="ECO:0000256" key="6">
    <source>
        <dbReference type="SAM" id="MobiDB-lite"/>
    </source>
</evidence>
<feature type="coiled-coil region" evidence="5">
    <location>
        <begin position="38"/>
        <end position="153"/>
    </location>
</feature>
<reference evidence="7 8" key="1">
    <citation type="submission" date="2024-04" db="EMBL/GenBank/DDBJ databases">
        <title>Tritrichomonas musculus Genome.</title>
        <authorList>
            <person name="Alves-Ferreira E."/>
            <person name="Grigg M."/>
            <person name="Lorenzi H."/>
            <person name="Galac M."/>
        </authorList>
    </citation>
    <scope>NUCLEOTIDE SEQUENCE [LARGE SCALE GENOMIC DNA]</scope>
    <source>
        <strain evidence="7 8">EAF2021</strain>
    </source>
</reference>
<feature type="compositionally biased region" description="Pro residues" evidence="6">
    <location>
        <begin position="348"/>
        <end position="357"/>
    </location>
</feature>
<evidence type="ECO:0000256" key="5">
    <source>
        <dbReference type="SAM" id="Coils"/>
    </source>
</evidence>
<evidence type="ECO:0000256" key="1">
    <source>
        <dbReference type="ARBA" id="ARBA00004114"/>
    </source>
</evidence>
<name>A0ABR2LBQ9_9EUKA</name>
<feature type="region of interest" description="Disordered" evidence="6">
    <location>
        <begin position="167"/>
        <end position="197"/>
    </location>
</feature>
<comment type="similarity">
    <text evidence="4">Belongs to the CEP135/TSGA10 family.</text>
</comment>
<dbReference type="SUPFAM" id="SSF90257">
    <property type="entry name" value="Myosin rod fragments"/>
    <property type="match status" value="1"/>
</dbReference>
<gene>
    <name evidence="7" type="ORF">M9Y10_002580</name>
</gene>
<organism evidence="7 8">
    <name type="scientific">Tritrichomonas musculus</name>
    <dbReference type="NCBI Taxonomy" id="1915356"/>
    <lineage>
        <taxon>Eukaryota</taxon>
        <taxon>Metamonada</taxon>
        <taxon>Parabasalia</taxon>
        <taxon>Tritrichomonadida</taxon>
        <taxon>Tritrichomonadidae</taxon>
        <taxon>Tritrichomonas</taxon>
    </lineage>
</organism>
<feature type="compositionally biased region" description="Acidic residues" evidence="6">
    <location>
        <begin position="391"/>
        <end position="408"/>
    </location>
</feature>
<comment type="caution">
    <text evidence="7">The sequence shown here is derived from an EMBL/GenBank/DDBJ whole genome shotgun (WGS) entry which is preliminary data.</text>
</comment>
<evidence type="ECO:0000313" key="8">
    <source>
        <dbReference type="Proteomes" id="UP001470230"/>
    </source>
</evidence>
<dbReference type="InterPro" id="IPR051877">
    <property type="entry name" value="Centriole_BasalBody_StrucProt"/>
</dbReference>